<dbReference type="GO" id="GO:0031177">
    <property type="term" value="F:phosphopantetheine binding"/>
    <property type="evidence" value="ECO:0007669"/>
    <property type="project" value="InterPro"/>
</dbReference>
<evidence type="ECO:0000259" key="10">
    <source>
        <dbReference type="PROSITE" id="PS52019"/>
    </source>
</evidence>
<evidence type="ECO:0000256" key="2">
    <source>
        <dbReference type="ARBA" id="ARBA00022553"/>
    </source>
</evidence>
<dbReference type="PANTHER" id="PTHR43775">
    <property type="entry name" value="FATTY ACID SYNTHASE"/>
    <property type="match status" value="1"/>
</dbReference>
<evidence type="ECO:0000256" key="5">
    <source>
        <dbReference type="ARBA" id="ARBA00023315"/>
    </source>
</evidence>
<feature type="region of interest" description="Disordered" evidence="7">
    <location>
        <begin position="1672"/>
        <end position="1694"/>
    </location>
</feature>
<dbReference type="InterPro" id="IPR049551">
    <property type="entry name" value="PKS_DH_C"/>
</dbReference>
<dbReference type="Gene3D" id="3.40.366.10">
    <property type="entry name" value="Malonyl-Coenzyme A Acyl Carrier Protein, domain 2"/>
    <property type="match status" value="2"/>
</dbReference>
<feature type="domain" description="Carrier" evidence="8">
    <location>
        <begin position="3309"/>
        <end position="3384"/>
    </location>
</feature>
<feature type="region of interest" description="N-terminal hotdog fold" evidence="6">
    <location>
        <begin position="2621"/>
        <end position="2744"/>
    </location>
</feature>
<evidence type="ECO:0000256" key="4">
    <source>
        <dbReference type="ARBA" id="ARBA00023268"/>
    </source>
</evidence>
<feature type="active site" description="Proton donor; for dehydratase activity" evidence="6">
    <location>
        <position position="1185"/>
    </location>
</feature>
<dbReference type="SMART" id="SM01294">
    <property type="entry name" value="PKS_PP_betabranch"/>
    <property type="match status" value="2"/>
</dbReference>
<feature type="active site" description="Proton donor; for dehydratase activity" evidence="6">
    <location>
        <position position="2813"/>
    </location>
</feature>
<dbReference type="GO" id="GO:0004312">
    <property type="term" value="F:fatty acid synthase activity"/>
    <property type="evidence" value="ECO:0007669"/>
    <property type="project" value="TreeGrafter"/>
</dbReference>
<keyword evidence="3" id="KW-0808">Transferase</keyword>
<reference evidence="11 12" key="1">
    <citation type="submission" date="2018-03" db="EMBL/GenBank/DDBJ databases">
        <title>Bioinformatic expansion and discovery of thiopeptide antibiotics.</title>
        <authorList>
            <person name="Schwalen C.J."/>
            <person name="Hudson G.A."/>
            <person name="Mitchell D.A."/>
        </authorList>
    </citation>
    <scope>NUCLEOTIDE SEQUENCE [LARGE SCALE GENOMIC DNA]</scope>
    <source>
        <strain evidence="11 12">NRRL 8041</strain>
    </source>
</reference>
<dbReference type="InterPro" id="IPR013968">
    <property type="entry name" value="PKS_KR"/>
</dbReference>
<dbReference type="InterPro" id="IPR049552">
    <property type="entry name" value="PKS_DH_N"/>
</dbReference>
<dbReference type="SUPFAM" id="SSF51735">
    <property type="entry name" value="NAD(P)-binding Rossmann-fold domains"/>
    <property type="match status" value="4"/>
</dbReference>
<evidence type="ECO:0000256" key="6">
    <source>
        <dbReference type="PROSITE-ProRule" id="PRU01363"/>
    </source>
</evidence>
<keyword evidence="5" id="KW-0012">Acyltransferase</keyword>
<dbReference type="Gene3D" id="3.40.50.720">
    <property type="entry name" value="NAD(P)-binding Rossmann-like Domain"/>
    <property type="match status" value="2"/>
</dbReference>
<keyword evidence="4" id="KW-0511">Multifunctional enzyme</keyword>
<proteinExistence type="predicted"/>
<dbReference type="PROSITE" id="PS52019">
    <property type="entry name" value="PKS_MFAS_DH"/>
    <property type="match status" value="2"/>
</dbReference>
<dbReference type="Pfam" id="PF16197">
    <property type="entry name" value="KAsynt_C_assoc"/>
    <property type="match status" value="2"/>
</dbReference>
<feature type="domain" description="Carrier" evidence="8">
    <location>
        <begin position="1698"/>
        <end position="1773"/>
    </location>
</feature>
<dbReference type="SUPFAM" id="SSF55048">
    <property type="entry name" value="Probable ACP-binding domain of malonyl-CoA ACP transacylase"/>
    <property type="match status" value="2"/>
</dbReference>
<dbReference type="SMART" id="SM00822">
    <property type="entry name" value="PKS_KR"/>
    <property type="match status" value="2"/>
</dbReference>
<feature type="compositionally biased region" description="Low complexity" evidence="7">
    <location>
        <begin position="1678"/>
        <end position="1694"/>
    </location>
</feature>
<evidence type="ECO:0000259" key="9">
    <source>
        <dbReference type="PROSITE" id="PS52004"/>
    </source>
</evidence>
<dbReference type="CDD" id="cd00833">
    <property type="entry name" value="PKS"/>
    <property type="match status" value="3"/>
</dbReference>
<dbReference type="FunFam" id="3.40.47.10:FF:000019">
    <property type="entry name" value="Polyketide synthase type I"/>
    <property type="match status" value="2"/>
</dbReference>
<evidence type="ECO:0000256" key="7">
    <source>
        <dbReference type="SAM" id="MobiDB-lite"/>
    </source>
</evidence>
<dbReference type="InterPro" id="IPR014030">
    <property type="entry name" value="Ketoacyl_synth_N"/>
</dbReference>
<dbReference type="InterPro" id="IPR036736">
    <property type="entry name" value="ACP-like_sf"/>
</dbReference>
<dbReference type="SUPFAM" id="SSF47336">
    <property type="entry name" value="ACP-like"/>
    <property type="match status" value="3"/>
</dbReference>
<dbReference type="InterPro" id="IPR032821">
    <property type="entry name" value="PKS_assoc"/>
</dbReference>
<comment type="caution">
    <text evidence="11">The sequence shown here is derived from an EMBL/GenBank/DDBJ whole genome shotgun (WGS) entry which is preliminary data.</text>
</comment>
<dbReference type="InterPro" id="IPR050091">
    <property type="entry name" value="PKS_NRPS_Biosynth_Enz"/>
</dbReference>
<dbReference type="PROSITE" id="PS00012">
    <property type="entry name" value="PHOSPHOPANTETHEINE"/>
    <property type="match status" value="2"/>
</dbReference>
<dbReference type="Gene3D" id="3.30.70.3290">
    <property type="match status" value="2"/>
</dbReference>
<dbReference type="InterPro" id="IPR001227">
    <property type="entry name" value="Ac_transferase_dom_sf"/>
</dbReference>
<dbReference type="InterPro" id="IPR014031">
    <property type="entry name" value="Ketoacyl_synth_C"/>
</dbReference>
<dbReference type="GO" id="GO:0004315">
    <property type="term" value="F:3-oxoacyl-[acyl-carrier-protein] synthase activity"/>
    <property type="evidence" value="ECO:0007669"/>
    <property type="project" value="InterPro"/>
</dbReference>
<feature type="domain" description="Carrier" evidence="8">
    <location>
        <begin position="16"/>
        <end position="94"/>
    </location>
</feature>
<dbReference type="InterPro" id="IPR036291">
    <property type="entry name" value="NAD(P)-bd_dom_sf"/>
</dbReference>
<dbReference type="GO" id="GO:0006633">
    <property type="term" value="P:fatty acid biosynthetic process"/>
    <property type="evidence" value="ECO:0007669"/>
    <property type="project" value="InterPro"/>
</dbReference>
<feature type="non-terminal residue" evidence="11">
    <location>
        <position position="3655"/>
    </location>
</feature>
<dbReference type="InterPro" id="IPR009081">
    <property type="entry name" value="PP-bd_ACP"/>
</dbReference>
<dbReference type="InterPro" id="IPR057326">
    <property type="entry name" value="KR_dom"/>
</dbReference>
<keyword evidence="2" id="KW-0597">Phosphoprotein</keyword>
<dbReference type="Gene3D" id="3.10.129.110">
    <property type="entry name" value="Polyketide synthase dehydratase"/>
    <property type="match status" value="2"/>
</dbReference>
<feature type="domain" description="Ketosynthase family 3 (KS3)" evidence="9">
    <location>
        <begin position="111"/>
        <end position="535"/>
    </location>
</feature>
<dbReference type="InterPro" id="IPR014043">
    <property type="entry name" value="Acyl_transferase_dom"/>
</dbReference>
<dbReference type="InterPro" id="IPR006162">
    <property type="entry name" value="Ppantetheine_attach_site"/>
</dbReference>
<feature type="domain" description="PKS/mFAS DH" evidence="10">
    <location>
        <begin position="995"/>
        <end position="1264"/>
    </location>
</feature>
<evidence type="ECO:0000313" key="12">
    <source>
        <dbReference type="Proteomes" id="UP000248333"/>
    </source>
</evidence>
<dbReference type="SUPFAM" id="SSF52151">
    <property type="entry name" value="FabD/lysophospholipase-like"/>
    <property type="match status" value="2"/>
</dbReference>
<keyword evidence="1" id="KW-0596">Phosphopantetheine</keyword>
<dbReference type="InterPro" id="IPR016039">
    <property type="entry name" value="Thiolase-like"/>
</dbReference>
<evidence type="ECO:0000256" key="1">
    <source>
        <dbReference type="ARBA" id="ARBA00022450"/>
    </source>
</evidence>
<dbReference type="FunFam" id="3.40.366.10:FF:000002">
    <property type="entry name" value="Probable polyketide synthase 2"/>
    <property type="match status" value="1"/>
</dbReference>
<feature type="active site" description="Proton acceptor; for dehydratase activity" evidence="6">
    <location>
        <position position="2652"/>
    </location>
</feature>
<feature type="domain" description="PKS/mFAS DH" evidence="10">
    <location>
        <begin position="2621"/>
        <end position="2887"/>
    </location>
</feature>
<dbReference type="InterPro" id="IPR018201">
    <property type="entry name" value="Ketoacyl_synth_AS"/>
</dbReference>
<name>A0A318NIH0_9ACTN</name>
<dbReference type="CDD" id="cd08956">
    <property type="entry name" value="KR_3_FAS_SDR_x"/>
    <property type="match status" value="2"/>
</dbReference>
<dbReference type="Pfam" id="PF00109">
    <property type="entry name" value="ketoacyl-synt"/>
    <property type="match status" value="3"/>
</dbReference>
<sequence>MNLPELVALPAAERRRAVLELVRRCTATVLRTVAPDGPDSMADDRPFREAGFDSLAAVDLHDRLTAATGMALPVTLAFDHPTPAQVAEVILDRIAGTGGGADGAPRSAASDEPIAIVGIGCRFPGGVGGPEDLWELVAGGRHVLGGFPADRGWDLDALFDDDPDRPGSSYVRHGAFLDDAAGFDADFFGIGPREASAMDPQQRIVLETAWEALERAGIDPVTLRGSQAGVFVGAEPQEYGPRLYEAPDGLDGYLLTGSAPSVVSGRVAYTLGAHGPAITVDTACSGSLVALHLACRALRAGDASLALAGGVAVMGSPGTFTAFSRQRGLAPDGLCKPFAAAADGTGFAEGAGILVLERLSDARRHGRRVLAVLRGTAVNSDGASNGLTAPNGPAQQRVVADALADAGLRPADVDAVEAHGTGTRLGDPIEATALIAALGQDRETPLWLGSVKSNIGHTQAAAGAAGVIKMVMALRHGTLPATLHVDEPTPHVDWTAGKVALLTAAQPWQPGERPRRAGVSSFGVSGTNAHVIVEEGDPAAAEDPAAPEDPDVVPVPLVLSARSAAALRDRATALLPVLDGPAGLSAVAAALAVTRTTMEHRAVLLAAGRDEARGALRALSTADSAPAGRGRTAFLFTGQGAQRLASGTRLAAAYPVFADAFAAVADELDQHLDRPLRDVLAGDDPALLDRTAYAQAALFAVEVALFRLLESQGLTPDYVLGHSVGEFAAAHVAGTLTLADAALLVTARGELMQALPAGGAMISVQATEDEARAALAGVDDVAVAAVNGPRAVVLSGAVGSVTAIAATFAAAGRRTSPLRVSHAFHSPAMDPMLAEFRQFAQVVGFAPARLPMVSTVTGALVGDDDLAEPEYWVRQVRGTVRFADGLRALAERGVTTFVELGPDAVLTALGPATLPDAAFLPTLRPGRDEVRDVLATLAAAHRLGTPVDWHRFFAGTADRPSVELPTYPFQHRRFWLAPPAPAADATALGQAPAGHPLLGAVVRPADGDRTVLTGRISPRTHPWLADHVVAGAMLLPATAFVDLAAHAGALIGTPVLAELTLHAPLPVTGTVTLQIITGPDDGDGRRSVEIHARPDGVDAWSRHATGLLTAAGPPPADLGTWPPPGAVPADLTRWYDDLAEQGYHYGESFRGLRAAWRDGDHAYVEVSLPPHVPAGGHQLHPALLDAVLQATELAAGTTAEPGMVHLPFAWRGVTIAGPGATTLRVRISPAGPDAVRIDATTPDGTPAVTVESFVTRPVPAARLTGGARLHEIRWVPAPGVPRTLPEPAGSDADLSGDGGVRLALAGSDADPSGDRAVRLALAGPGAEAARVATHRALAVVHAWLARPAGRLTVVTAPDDAGHAAARGLVRAALAEYPDRFALAEVPAGEPVPAVDGEPELALRDGVVLVPRLTACDPEPAAFPTLDGPVLITGGTGGLGAVVARHLVGRHGVRELLLVSRRGPQAPGVAELTAGLTAAGASVTVAACDVADRDALARLLAEHPPAAVVHAAGILDDGLVTALTPERVDAVAAPKADAAWHLHELTRDRDLAWFVLFSSAAAHVDGAGQGNYAAANATLDALAAHRRAAGLSAVSIGWGLWAGAGGMGDRLDATTLRRIARSGLPALDVADSLALFDAALTASAATVLPLRPDPAALRARADLPALLRDLVPATPRPARPSATAPAEPWAGPAGPDRQRALLRLVRTHAAAVLGHDGPEAVDPDRPFSEAGFDSLAAVELRNRIGAATGATPAATVVFDYPTPRALAEHLNVATAPAVAPAPVEPVGTDEPIAIVGMACRYPGDVRSPEDLWRLVAAGSDAIGDFPDDRGWQVDRIFDPEPGTPGRSYVREGGFLHDAAEFDPEFFGIGPREAAAMDPQQRLLLEITWEAVERAGIAPDSLRGTRTGVFAGVMYHDWGTRLGHVPEDVAAYLGNGSLASVVSGRVAYTFGFEGPAVTIDTACSSSLVALHWAIQAIRAGECSLALAGGVTVMSTPDTFIDFSRQRGLAADGRCKSFADGADGTGWGEGAGVLLLERLSDARRNGHPVLAVVRGSAVNSDGASNGLTAPNGPSQQRVIRDALATAGLRPADVDAVEAHGTGTVLGDPIEATALLGTYGQDRDRPLWLGSVKSNIGHTQAAAGVAGIIKMVEAMRHGTLPRTLHVDRPSSHVDWSAGAVALLADARDWPAGERPRRAGVSSFGISGTNAHVIVEEAPAAAPEPSAPESSGRVLSGPVPLPVSARSEQALLAQVAAVRSVLAAGAAPADVAFSLGTSRAALDVRAIWTGGDPTTTVARDARTVFVFPGQGAQRVGMGADLYERYPTFAEAWDEVCSLVSWDAADIDATANAQPALFAYEVALFRLLESWGLRPDVVVGHSVGEFAAAYVAGVLSLEDAARLVVERGRLMGAVAAGGVMAVVSVSEESARLTGVDVAAVNGPGSVVLSGSRERVTAAVEQLGVQPRWLTVSDAFHSVLMEPALDGFAAAAAGVAFAVPRVEWISTVTGARVGSVDAGYWVRQIRDTVRFHEAVSGLTGCRFVELGPEPVLSGLLRGHVDDVVAVVAGRDVLGAVAELWADGATVDWAAHLPGARRIDLPTYPFQRRRFWLDAGADPAGLGQLPAGHPLLGAVLPLGDDGLVLTGRLAADATPWLADHGVLGELLLPGTAFAELALHAGTHAGHPVLDELTLHAPLVLDERTATAVQVVVAAPTGGRCAVSVYSRPEHADAAEPWTLHARGFLGTTPGTPAELTAWPPPGAEPIDVTGAYDTLAGRGYDYGPAFQGLRAAWRRGDEVYAEVELPSPDATGYGLHPALLDAAMHADLLAGGDTLLPFVWSGVTLHRAGASALRVRITRLRGDELSAIDVADHTGQPVATVTTLTARPATRTARAGELFTVDWTPIAEPVGPAPVTVRFDVPTPDGPTPAAAARVTVGATLDRIRTWLADDEHATDRLLVVTRRAVHLPGDAAPDPAQSAVWGLVRAAAEENPGRFALVDADDTATVLDVAAGSGEPETAVRGDAVLVPRYVRADPDAERRTLDPDRTVLVTGGTGGLGALAARRLVSHHGVRNLLLVSRRGPDAPGVGALCADLAAAGADVRVLACDVSDRDAVARLLAGIRADRPLGAVVHAAGTASGGTVAGLGHDAVDRVLAPKADAAWHLHDLTADLGLTAFVLFSSAGGQVLAAGQGDYAAANAFLDGLAGYRAVHGLPATAIAFGLWAEDTGLGAVGDADLARMDRLGLPALSREDGLALFDGAWRSGPAAVTAIRVDRQALRTRADLPALLRGLVRRPVAARPERPTGPAALPPAERERELASLVREKIAAVLGYTDPAEVADRRPFRDLGFDSLAAVELRNLLTAATGLTLPATLVFDHPTPAAVTALLTTMVTGTADEAPEVRAAATGEPIAIVGMACRYPGGVRSPEDLWRLVADGVDAVSGLPVDRGWDVDGIYHPEPGTPGRSYVREGGFLDDPAGFDPELFGIGPREALALDPQQRLLLEVSWEAFERAGIAPDSLRGTRTGVFAGVMYDDYGSRLKNPPEDVAAYLTNGSSPSVFSGRVAYHFGLEGPALTVDTACSSSLVALHLAAESVRRGECTLALAGGVTVLATPDIFVDFSRQRGLAPDGRCKSFSDDADGTGWAEGAGVLVLERLSDARRHG</sequence>
<accession>A0A318NIH0</accession>
<dbReference type="InterPro" id="IPR020806">
    <property type="entry name" value="PKS_PP-bd"/>
</dbReference>
<feature type="active site" description="Proton acceptor; for dehydratase activity" evidence="6">
    <location>
        <position position="1027"/>
    </location>
</feature>
<feature type="region of interest" description="C-terminal hotdog fold" evidence="6">
    <location>
        <begin position="2755"/>
        <end position="2887"/>
    </location>
</feature>
<feature type="region of interest" description="C-terminal hotdog fold" evidence="6">
    <location>
        <begin position="1126"/>
        <end position="1264"/>
    </location>
</feature>
<dbReference type="Gene3D" id="1.10.1200.10">
    <property type="entry name" value="ACP-like"/>
    <property type="match status" value="3"/>
</dbReference>
<dbReference type="Pfam" id="PF00550">
    <property type="entry name" value="PP-binding"/>
    <property type="match status" value="3"/>
</dbReference>
<dbReference type="InterPro" id="IPR020807">
    <property type="entry name" value="PKS_DH"/>
</dbReference>
<dbReference type="Pfam" id="PF00698">
    <property type="entry name" value="Acyl_transf_1"/>
    <property type="match status" value="2"/>
</dbReference>
<dbReference type="Proteomes" id="UP000248333">
    <property type="component" value="Unassembled WGS sequence"/>
</dbReference>
<dbReference type="SMART" id="SM00823">
    <property type="entry name" value="PKS_PP"/>
    <property type="match status" value="3"/>
</dbReference>
<organism evidence="11 12">
    <name type="scientific">Micromonospora arborensis</name>
    <dbReference type="NCBI Taxonomy" id="2116518"/>
    <lineage>
        <taxon>Bacteria</taxon>
        <taxon>Bacillati</taxon>
        <taxon>Actinomycetota</taxon>
        <taxon>Actinomycetes</taxon>
        <taxon>Micromonosporales</taxon>
        <taxon>Micromonosporaceae</taxon>
        <taxon>Micromonospora</taxon>
    </lineage>
</organism>
<evidence type="ECO:0000313" key="11">
    <source>
        <dbReference type="EMBL" id="PYC66969.1"/>
    </source>
</evidence>
<dbReference type="EMBL" id="PYBV01000029">
    <property type="protein sequence ID" value="PYC66969.1"/>
    <property type="molecule type" value="Genomic_DNA"/>
</dbReference>
<dbReference type="Pfam" id="PF08659">
    <property type="entry name" value="KR"/>
    <property type="match status" value="2"/>
</dbReference>
<dbReference type="PANTHER" id="PTHR43775:SF51">
    <property type="entry name" value="INACTIVE PHENOLPHTHIOCEROL SYNTHESIS POLYKETIDE SYNTHASE TYPE I PKS1-RELATED"/>
    <property type="match status" value="1"/>
</dbReference>
<dbReference type="InterPro" id="IPR016035">
    <property type="entry name" value="Acyl_Trfase/lysoPLipase"/>
</dbReference>
<dbReference type="InterPro" id="IPR016036">
    <property type="entry name" value="Malonyl_transacylase_ACP-bd"/>
</dbReference>
<dbReference type="SMART" id="SM00825">
    <property type="entry name" value="PKS_KS"/>
    <property type="match status" value="3"/>
</dbReference>
<evidence type="ECO:0000259" key="8">
    <source>
        <dbReference type="PROSITE" id="PS50075"/>
    </source>
</evidence>
<dbReference type="SMART" id="SM00826">
    <property type="entry name" value="PKS_DH"/>
    <property type="match status" value="2"/>
</dbReference>
<feature type="domain" description="Ketosynthase family 3 (KS3)" evidence="9">
    <location>
        <begin position="3400"/>
        <end position="3655"/>
    </location>
</feature>
<dbReference type="Pfam" id="PF14765">
    <property type="entry name" value="PS-DH"/>
    <property type="match status" value="2"/>
</dbReference>
<dbReference type="InterPro" id="IPR020841">
    <property type="entry name" value="PKS_Beta-ketoAc_synthase_dom"/>
</dbReference>
<feature type="domain" description="Ketosynthase family 3 (KS3)" evidence="9">
    <location>
        <begin position="1788"/>
        <end position="2212"/>
    </location>
</feature>
<keyword evidence="12" id="KW-1185">Reference proteome</keyword>
<dbReference type="SUPFAM" id="SSF53901">
    <property type="entry name" value="Thiolase-like"/>
    <property type="match status" value="3"/>
</dbReference>
<dbReference type="FunFam" id="1.10.1200.10:FF:000007">
    <property type="entry name" value="Probable polyketide synthase pks17"/>
    <property type="match status" value="2"/>
</dbReference>
<gene>
    <name evidence="11" type="ORF">C7C45_23075</name>
</gene>
<dbReference type="InterPro" id="IPR042104">
    <property type="entry name" value="PKS_dehydratase_sf"/>
</dbReference>
<feature type="region of interest" description="N-terminal hotdog fold" evidence="6">
    <location>
        <begin position="995"/>
        <end position="1115"/>
    </location>
</feature>
<dbReference type="PROSITE" id="PS50075">
    <property type="entry name" value="CARRIER"/>
    <property type="match status" value="3"/>
</dbReference>
<dbReference type="PROSITE" id="PS52004">
    <property type="entry name" value="KS3_2"/>
    <property type="match status" value="3"/>
</dbReference>
<dbReference type="Pfam" id="PF02801">
    <property type="entry name" value="Ketoacyl-synt_C"/>
    <property type="match status" value="2"/>
</dbReference>
<dbReference type="Gene3D" id="3.40.47.10">
    <property type="match status" value="3"/>
</dbReference>
<dbReference type="Pfam" id="PF21089">
    <property type="entry name" value="PKS_DH_N"/>
    <property type="match status" value="2"/>
</dbReference>
<protein>
    <submittedName>
        <fullName evidence="11">3-ketoacyl-ACP reductase</fullName>
    </submittedName>
</protein>
<evidence type="ECO:0000256" key="3">
    <source>
        <dbReference type="ARBA" id="ARBA00022679"/>
    </source>
</evidence>
<dbReference type="PROSITE" id="PS00606">
    <property type="entry name" value="KS3_1"/>
    <property type="match status" value="2"/>
</dbReference>
<dbReference type="SMART" id="SM00827">
    <property type="entry name" value="PKS_AT"/>
    <property type="match status" value="2"/>
</dbReference>
<dbReference type="InterPro" id="IPR049900">
    <property type="entry name" value="PKS_mFAS_DH"/>
</dbReference>